<keyword evidence="3 7" id="KW-0812">Transmembrane</keyword>
<dbReference type="InterPro" id="IPR031976">
    <property type="entry name" value="NRho"/>
</dbReference>
<dbReference type="EMBL" id="FNFH01000002">
    <property type="protein sequence ID" value="SDK01288.1"/>
    <property type="molecule type" value="Genomic_DNA"/>
</dbReference>
<evidence type="ECO:0000256" key="1">
    <source>
        <dbReference type="ARBA" id="ARBA00004141"/>
    </source>
</evidence>
<dbReference type="SUPFAM" id="SSF144091">
    <property type="entry name" value="Rhomboid-like"/>
    <property type="match status" value="1"/>
</dbReference>
<dbReference type="InterPro" id="IPR038244">
    <property type="entry name" value="NRho_sf"/>
</dbReference>
<organism evidence="10 11">
    <name type="scientific">Microbulbifer yueqingensis</name>
    <dbReference type="NCBI Taxonomy" id="658219"/>
    <lineage>
        <taxon>Bacteria</taxon>
        <taxon>Pseudomonadati</taxon>
        <taxon>Pseudomonadota</taxon>
        <taxon>Gammaproteobacteria</taxon>
        <taxon>Cellvibrionales</taxon>
        <taxon>Microbulbiferaceae</taxon>
        <taxon>Microbulbifer</taxon>
    </lineage>
</organism>
<dbReference type="Pfam" id="PF01694">
    <property type="entry name" value="Rhomboid"/>
    <property type="match status" value="1"/>
</dbReference>
<evidence type="ECO:0000256" key="3">
    <source>
        <dbReference type="ARBA" id="ARBA00022692"/>
    </source>
</evidence>
<dbReference type="Gene3D" id="3.30.70.2080">
    <property type="match status" value="1"/>
</dbReference>
<evidence type="ECO:0000313" key="10">
    <source>
        <dbReference type="EMBL" id="SDK01288.1"/>
    </source>
</evidence>
<dbReference type="GO" id="GO:0016020">
    <property type="term" value="C:membrane"/>
    <property type="evidence" value="ECO:0007669"/>
    <property type="project" value="UniProtKB-SubCell"/>
</dbReference>
<feature type="transmembrane region" description="Helical" evidence="7">
    <location>
        <begin position="105"/>
        <end position="125"/>
    </location>
</feature>
<dbReference type="Proteomes" id="UP000199305">
    <property type="component" value="Unassembled WGS sequence"/>
</dbReference>
<evidence type="ECO:0000259" key="8">
    <source>
        <dbReference type="Pfam" id="PF01694"/>
    </source>
</evidence>
<proteinExistence type="inferred from homology"/>
<dbReference type="Gene3D" id="1.20.1540.10">
    <property type="entry name" value="Rhomboid-like"/>
    <property type="match status" value="1"/>
</dbReference>
<dbReference type="OrthoDB" id="9778341at2"/>
<feature type="domain" description="Rhomboid protease N-terminal" evidence="9">
    <location>
        <begin position="3"/>
        <end position="65"/>
    </location>
</feature>
<dbReference type="Pfam" id="PF16733">
    <property type="entry name" value="NRho"/>
    <property type="match status" value="1"/>
</dbReference>
<comment type="subcellular location">
    <subcellularLocation>
        <location evidence="1">Membrane</location>
        <topology evidence="1">Multi-pass membrane protein</topology>
    </subcellularLocation>
</comment>
<keyword evidence="5 7" id="KW-1133">Transmembrane helix</keyword>
<feature type="transmembrane region" description="Helical" evidence="7">
    <location>
        <begin position="275"/>
        <end position="294"/>
    </location>
</feature>
<evidence type="ECO:0000256" key="5">
    <source>
        <dbReference type="ARBA" id="ARBA00022989"/>
    </source>
</evidence>
<feature type="transmembrane region" description="Helical" evidence="7">
    <location>
        <begin position="188"/>
        <end position="209"/>
    </location>
</feature>
<evidence type="ECO:0000256" key="7">
    <source>
        <dbReference type="SAM" id="Phobius"/>
    </source>
</evidence>
<keyword evidence="4" id="KW-0378">Hydrolase</keyword>
<feature type="domain" description="Peptidase S54 rhomboid" evidence="8">
    <location>
        <begin position="152"/>
        <end position="292"/>
    </location>
</feature>
<evidence type="ECO:0000259" key="9">
    <source>
        <dbReference type="Pfam" id="PF16733"/>
    </source>
</evidence>
<evidence type="ECO:0000256" key="2">
    <source>
        <dbReference type="ARBA" id="ARBA00009045"/>
    </source>
</evidence>
<reference evidence="11" key="1">
    <citation type="submission" date="2016-10" db="EMBL/GenBank/DDBJ databases">
        <authorList>
            <person name="Varghese N."/>
            <person name="Submissions S."/>
        </authorList>
    </citation>
    <scope>NUCLEOTIDE SEQUENCE [LARGE SCALE GENOMIC DNA]</scope>
    <source>
        <strain evidence="11">CGMCC 1.10658</strain>
    </source>
</reference>
<dbReference type="RefSeq" id="WP_091510792.1">
    <property type="nucleotide sequence ID" value="NZ_FNFH01000002.1"/>
</dbReference>
<name>A0A1G8YEL7_9GAMM</name>
<gene>
    <name evidence="10" type="ORF">SAMN05216212_1468</name>
</gene>
<keyword evidence="11" id="KW-1185">Reference proteome</keyword>
<feature type="transmembrane region" description="Helical" evidence="7">
    <location>
        <begin position="215"/>
        <end position="234"/>
    </location>
</feature>
<dbReference type="InterPro" id="IPR035952">
    <property type="entry name" value="Rhomboid-like_sf"/>
</dbReference>
<comment type="similarity">
    <text evidence="2">Belongs to the peptidase S54 family.</text>
</comment>
<dbReference type="InterPro" id="IPR050925">
    <property type="entry name" value="Rhomboid_protease_S54"/>
</dbReference>
<feature type="transmembrane region" description="Helical" evidence="7">
    <location>
        <begin position="161"/>
        <end position="181"/>
    </location>
</feature>
<accession>A0A1G8YEL7</accession>
<evidence type="ECO:0000256" key="6">
    <source>
        <dbReference type="ARBA" id="ARBA00023136"/>
    </source>
</evidence>
<keyword evidence="6 7" id="KW-0472">Membrane</keyword>
<dbReference type="InterPro" id="IPR022764">
    <property type="entry name" value="Peptidase_S54_rhomboid_dom"/>
</dbReference>
<dbReference type="STRING" id="658219.SAMN05216212_1468"/>
<dbReference type="AlphaFoldDB" id="A0A1G8YEL7"/>
<dbReference type="GO" id="GO:0004252">
    <property type="term" value="F:serine-type endopeptidase activity"/>
    <property type="evidence" value="ECO:0007669"/>
    <property type="project" value="InterPro"/>
</dbReference>
<evidence type="ECO:0000256" key="4">
    <source>
        <dbReference type="ARBA" id="ARBA00022801"/>
    </source>
</evidence>
<dbReference type="PANTHER" id="PTHR43731">
    <property type="entry name" value="RHOMBOID PROTEASE"/>
    <property type="match status" value="1"/>
</dbReference>
<protein>
    <submittedName>
        <fullName evidence="10">GlpG protein</fullName>
    </submittedName>
</protein>
<dbReference type="PANTHER" id="PTHR43731:SF14">
    <property type="entry name" value="PRESENILIN-ASSOCIATED RHOMBOID-LIKE PROTEIN, MITOCHONDRIAL"/>
    <property type="match status" value="1"/>
</dbReference>
<feature type="transmembrane region" description="Helical" evidence="7">
    <location>
        <begin position="246"/>
        <end position="269"/>
    </location>
</feature>
<evidence type="ECO:0000313" key="11">
    <source>
        <dbReference type="Proteomes" id="UP000199305"/>
    </source>
</evidence>
<sequence length="307" mass="33138">MSDWIIVREFSPEQDLSELADFIRRCGLPARITEERDCQRLATPDPRLAELLRPLLDRWQAGELELAGVQVTAEPEAGAAAEAPAGEYEATVPGLPSWPLNRTPVSLVLIVLCFAGWFLAGGSFARELVIMPDRSADFTLARSTLAWHFSSGEYWRLWSPAILHFSLPHALFNALGIWILGRPLEARAGGAVFLLLVLVSAAAANLAQFWWSPQIIFGGMSGVVYALVGCVFILQRRHPDWREVPGGIVAVAVGWLLLCATGLVTLVLGVGVANAAHMGGFACGVLLAALYCLAGGDRHFANREGTA</sequence>